<dbReference type="Proteomes" id="UP001145021">
    <property type="component" value="Unassembled WGS sequence"/>
</dbReference>
<evidence type="ECO:0000256" key="1">
    <source>
        <dbReference type="SAM" id="MobiDB-lite"/>
    </source>
</evidence>
<dbReference type="EMBL" id="JANBOH010000257">
    <property type="protein sequence ID" value="KAJ1643425.1"/>
    <property type="molecule type" value="Genomic_DNA"/>
</dbReference>
<feature type="compositionally biased region" description="Polar residues" evidence="1">
    <location>
        <begin position="139"/>
        <end position="172"/>
    </location>
</feature>
<protein>
    <submittedName>
        <fullName evidence="2">Uncharacterized protein</fullName>
    </submittedName>
</protein>
<proteinExistence type="predicted"/>
<organism evidence="2 3">
    <name type="scientific">Coemansia asiatica</name>
    <dbReference type="NCBI Taxonomy" id="1052880"/>
    <lineage>
        <taxon>Eukaryota</taxon>
        <taxon>Fungi</taxon>
        <taxon>Fungi incertae sedis</taxon>
        <taxon>Zoopagomycota</taxon>
        <taxon>Kickxellomycotina</taxon>
        <taxon>Kickxellomycetes</taxon>
        <taxon>Kickxellales</taxon>
        <taxon>Kickxellaceae</taxon>
        <taxon>Coemansia</taxon>
    </lineage>
</organism>
<keyword evidence="3" id="KW-1185">Reference proteome</keyword>
<feature type="compositionally biased region" description="Polar residues" evidence="1">
    <location>
        <begin position="77"/>
        <end position="88"/>
    </location>
</feature>
<feature type="compositionally biased region" description="Low complexity" evidence="1">
    <location>
        <begin position="112"/>
        <end position="128"/>
    </location>
</feature>
<name>A0A9W7XID2_9FUNG</name>
<feature type="compositionally biased region" description="Basic and acidic residues" evidence="1">
    <location>
        <begin position="51"/>
        <end position="66"/>
    </location>
</feature>
<gene>
    <name evidence="2" type="ORF">LPJ64_004807</name>
</gene>
<reference evidence="2" key="1">
    <citation type="submission" date="2022-07" db="EMBL/GenBank/DDBJ databases">
        <title>Phylogenomic reconstructions and comparative analyses of Kickxellomycotina fungi.</title>
        <authorList>
            <person name="Reynolds N.K."/>
            <person name="Stajich J.E."/>
            <person name="Barry K."/>
            <person name="Grigoriev I.V."/>
            <person name="Crous P."/>
            <person name="Smith M.E."/>
        </authorList>
    </citation>
    <scope>NUCLEOTIDE SEQUENCE</scope>
    <source>
        <strain evidence="2">NBRC 105413</strain>
    </source>
</reference>
<feature type="non-terminal residue" evidence="2">
    <location>
        <position position="1"/>
    </location>
</feature>
<feature type="compositionally biased region" description="Gly residues" evidence="1">
    <location>
        <begin position="238"/>
        <end position="250"/>
    </location>
</feature>
<comment type="caution">
    <text evidence="2">The sequence shown here is derived from an EMBL/GenBank/DDBJ whole genome shotgun (WGS) entry which is preliminary data.</text>
</comment>
<feature type="compositionally biased region" description="Basic and acidic residues" evidence="1">
    <location>
        <begin position="259"/>
        <end position="268"/>
    </location>
</feature>
<feature type="compositionally biased region" description="Low complexity" evidence="1">
    <location>
        <begin position="211"/>
        <end position="220"/>
    </location>
</feature>
<evidence type="ECO:0000313" key="3">
    <source>
        <dbReference type="Proteomes" id="UP001145021"/>
    </source>
</evidence>
<feature type="compositionally biased region" description="Pro residues" evidence="1">
    <location>
        <begin position="92"/>
        <end position="105"/>
    </location>
</feature>
<feature type="region of interest" description="Disordered" evidence="1">
    <location>
        <begin position="51"/>
        <end position="174"/>
    </location>
</feature>
<sequence>NSQSQQLIVAQWIGCCEHVLAIMSTPASSSSSDSSSRPAFVRIEDIEIEDPMAKLEHAAAQTDKKAAHAGSGRTGSPAPSETANQPLSANGPPVPPGAPRPPVPPLSHLHQIHQQQPQQYNQQPPGQQKRPYGAMISSERASIRTTPSQREPGTTQLAEFGRSRSQAANGTGTAHYGLHMAPEMMPHGNGSMMVPISHMPGSHSGGPGVPPSGSSGVQSGFRKRGGRHRSRGPQAKEGGSGASIGAGSGGHGKRGKNPGSERPRIKDH</sequence>
<dbReference type="AlphaFoldDB" id="A0A9W7XID2"/>
<feature type="region of interest" description="Disordered" evidence="1">
    <location>
        <begin position="196"/>
        <end position="268"/>
    </location>
</feature>
<accession>A0A9W7XID2</accession>
<feature type="compositionally biased region" description="Basic residues" evidence="1">
    <location>
        <begin position="221"/>
        <end position="231"/>
    </location>
</feature>
<evidence type="ECO:0000313" key="2">
    <source>
        <dbReference type="EMBL" id="KAJ1643425.1"/>
    </source>
</evidence>